<gene>
    <name evidence="2" type="ORF">Lysil_0730</name>
</gene>
<reference evidence="2 3" key="1">
    <citation type="submission" date="2017-08" db="EMBL/GenBank/DDBJ databases">
        <title>Lysobacter sylvestris genome.</title>
        <authorList>
            <person name="Zhang D.-C."/>
            <person name="Albuquerque L."/>
            <person name="Franca L."/>
            <person name="Froufe H.J.C."/>
            <person name="Barroso C."/>
            <person name="Egas C."/>
            <person name="Da Costa M."/>
            <person name="Margesin R."/>
        </authorList>
    </citation>
    <scope>NUCLEOTIDE SEQUENCE [LARGE SCALE GENOMIC DNA]</scope>
    <source>
        <strain evidence="2 3">AM20-91</strain>
    </source>
</reference>
<sequence>MAKSLYRAENLELAALLRQLREDAGMVQTTLAKRLGRNQTFVSNVELAIRRLDLVELRDYCAGLDISLRDLVDRWELQIVHTTKAGRGKLKRKPG</sequence>
<dbReference type="OrthoDB" id="9803379at2"/>
<dbReference type="RefSeq" id="WP_103074193.1">
    <property type="nucleotide sequence ID" value="NZ_NPZB01000001.1"/>
</dbReference>
<evidence type="ECO:0000313" key="3">
    <source>
        <dbReference type="Proteomes" id="UP000236220"/>
    </source>
</evidence>
<proteinExistence type="predicted"/>
<dbReference type="EMBL" id="NPZB01000001">
    <property type="protein sequence ID" value="PNS09101.1"/>
    <property type="molecule type" value="Genomic_DNA"/>
</dbReference>
<organism evidence="2 3">
    <name type="scientific">Solilutibacter silvestris</name>
    <dbReference type="NCBI Taxonomy" id="1645665"/>
    <lineage>
        <taxon>Bacteria</taxon>
        <taxon>Pseudomonadati</taxon>
        <taxon>Pseudomonadota</taxon>
        <taxon>Gammaproteobacteria</taxon>
        <taxon>Lysobacterales</taxon>
        <taxon>Lysobacteraceae</taxon>
        <taxon>Solilutibacter</taxon>
    </lineage>
</organism>
<dbReference type="Gene3D" id="1.10.260.40">
    <property type="entry name" value="lambda repressor-like DNA-binding domains"/>
    <property type="match status" value="1"/>
</dbReference>
<dbReference type="SMART" id="SM00530">
    <property type="entry name" value="HTH_XRE"/>
    <property type="match status" value="1"/>
</dbReference>
<accession>A0A2K1Q295</accession>
<evidence type="ECO:0000313" key="2">
    <source>
        <dbReference type="EMBL" id="PNS09101.1"/>
    </source>
</evidence>
<comment type="caution">
    <text evidence="2">The sequence shown here is derived from an EMBL/GenBank/DDBJ whole genome shotgun (WGS) entry which is preliminary data.</text>
</comment>
<dbReference type="InterPro" id="IPR010982">
    <property type="entry name" value="Lambda_DNA-bd_dom_sf"/>
</dbReference>
<dbReference type="CDD" id="cd00093">
    <property type="entry name" value="HTH_XRE"/>
    <property type="match status" value="1"/>
</dbReference>
<protein>
    <submittedName>
        <fullName evidence="2">Helix-turn-helix protein</fullName>
    </submittedName>
</protein>
<dbReference type="Pfam" id="PF13560">
    <property type="entry name" value="HTH_31"/>
    <property type="match status" value="1"/>
</dbReference>
<dbReference type="InterPro" id="IPR001387">
    <property type="entry name" value="Cro/C1-type_HTH"/>
</dbReference>
<keyword evidence="3" id="KW-1185">Reference proteome</keyword>
<evidence type="ECO:0000259" key="1">
    <source>
        <dbReference type="PROSITE" id="PS50943"/>
    </source>
</evidence>
<dbReference type="SUPFAM" id="SSF47413">
    <property type="entry name" value="lambda repressor-like DNA-binding domains"/>
    <property type="match status" value="1"/>
</dbReference>
<feature type="domain" description="HTH cro/C1-type" evidence="1">
    <location>
        <begin position="17"/>
        <end position="71"/>
    </location>
</feature>
<dbReference type="PROSITE" id="PS50943">
    <property type="entry name" value="HTH_CROC1"/>
    <property type="match status" value="1"/>
</dbReference>
<dbReference type="Proteomes" id="UP000236220">
    <property type="component" value="Unassembled WGS sequence"/>
</dbReference>
<dbReference type="AlphaFoldDB" id="A0A2K1Q295"/>
<name>A0A2K1Q295_9GAMM</name>
<dbReference type="GO" id="GO:0003677">
    <property type="term" value="F:DNA binding"/>
    <property type="evidence" value="ECO:0007669"/>
    <property type="project" value="InterPro"/>
</dbReference>